<dbReference type="GO" id="GO:0000287">
    <property type="term" value="F:magnesium ion binding"/>
    <property type="evidence" value="ECO:0007669"/>
    <property type="project" value="UniProtKB-UniRule"/>
</dbReference>
<dbReference type="SUPFAM" id="SSF52518">
    <property type="entry name" value="Thiamin diphosphate-binding fold (THDP-binding)"/>
    <property type="match status" value="2"/>
</dbReference>
<keyword evidence="4 6" id="KW-0786">Thiamine pyrophosphate</keyword>
<evidence type="ECO:0000256" key="4">
    <source>
        <dbReference type="ARBA" id="ARBA00023052"/>
    </source>
</evidence>
<dbReference type="InterPro" id="IPR029061">
    <property type="entry name" value="THDP-binding"/>
</dbReference>
<dbReference type="NCBIfam" id="TIGR00173">
    <property type="entry name" value="menD"/>
    <property type="match status" value="1"/>
</dbReference>
<organism evidence="8 9">
    <name type="scientific">Butyricimonas faecalis</name>
    <dbReference type="NCBI Taxonomy" id="2093856"/>
    <lineage>
        <taxon>Bacteria</taxon>
        <taxon>Pseudomonadati</taxon>
        <taxon>Bacteroidota</taxon>
        <taxon>Bacteroidia</taxon>
        <taxon>Bacteroidales</taxon>
        <taxon>Odoribacteraceae</taxon>
        <taxon>Butyricimonas</taxon>
    </lineage>
</organism>
<dbReference type="PIRSF" id="PIRSF004983">
    <property type="entry name" value="MenD"/>
    <property type="match status" value="1"/>
</dbReference>
<dbReference type="CDD" id="cd02009">
    <property type="entry name" value="TPP_SHCHC_synthase"/>
    <property type="match status" value="1"/>
</dbReference>
<dbReference type="Proteomes" id="UP000270673">
    <property type="component" value="Chromosome"/>
</dbReference>
<evidence type="ECO:0000313" key="8">
    <source>
        <dbReference type="EMBL" id="AZS30336.1"/>
    </source>
</evidence>
<dbReference type="UniPathway" id="UPA01057">
    <property type="reaction ID" value="UER00164"/>
</dbReference>
<comment type="pathway">
    <text evidence="6">Quinol/quinone metabolism; 1,4-dihydroxy-2-naphthoate biosynthesis; 1,4-dihydroxy-2-naphthoate from chorismate: step 2/7.</text>
</comment>
<comment type="function">
    <text evidence="6">Catalyzes the thiamine diphosphate-dependent decarboxylation of 2-oxoglutarate and the subsequent addition of the resulting succinic semialdehyde-thiamine pyrophosphate anion to isochorismate to yield 2-succinyl-5-enolpyruvyl-6-hydroxy-3-cyclohexene-1-carboxylate (SEPHCHC).</text>
</comment>
<dbReference type="KEGG" id="buy:D8S85_12790"/>
<evidence type="ECO:0000313" key="9">
    <source>
        <dbReference type="Proteomes" id="UP000270673"/>
    </source>
</evidence>
<proteinExistence type="inferred from homology"/>
<dbReference type="HAMAP" id="MF_01659">
    <property type="entry name" value="MenD"/>
    <property type="match status" value="1"/>
</dbReference>
<dbReference type="PANTHER" id="PTHR42916:SF1">
    <property type="entry name" value="PROTEIN PHYLLO, CHLOROPLASTIC"/>
    <property type="match status" value="1"/>
</dbReference>
<evidence type="ECO:0000256" key="5">
    <source>
        <dbReference type="ARBA" id="ARBA00023211"/>
    </source>
</evidence>
<dbReference type="GO" id="GO:0009234">
    <property type="term" value="P:menaquinone biosynthetic process"/>
    <property type="evidence" value="ECO:0007669"/>
    <property type="project" value="UniProtKB-UniRule"/>
</dbReference>
<dbReference type="UniPathway" id="UPA00079"/>
<evidence type="ECO:0000256" key="3">
    <source>
        <dbReference type="ARBA" id="ARBA00022842"/>
    </source>
</evidence>
<keyword evidence="2 6" id="KW-0479">Metal-binding</keyword>
<accession>A0A3Q9INZ4</accession>
<dbReference type="RefSeq" id="WP_127075176.1">
    <property type="nucleotide sequence ID" value="NZ_CP032819.1"/>
</dbReference>
<sequence>MEKLHSDIESVRILISLLVQKGIKEVVLSPGSRNAPLLVSVAREKRLKHHVIVDERSAAFFALGIAQQTGQTVVLICTSGTALLNYSPAVAEAYYQGIPLLVISADRPTEWIDQDDSQTIRQQGALCNFVKKSFQLPTAITCPEDRWYANRLVNEAINLSQLGRKGPVHVNIPLREPLYGFQHETITSERVIKTLQETPSFTAELSQNLREEFFLCPKVMIIAGFHEPNPVLQQHIQLLASLPNVVVLTESVTNLSVPLVISTIDRVISTIQPEEAETYAPELLITFGGAIVSRMIKAFIREHTPHSHWHIDERSTPPDTYKSMTLHIPMDAQTFFDQLQPTEIKANSLPSSYAHQWYQREEKAAQIHDNYLQHIPWCDLKAFSMLMPALPAGSRLQLGNSTPIRYAQLFRYTQVDRTDANRGTSGIDGCTSTAMGAASTFDGITTLIVGDNSFLYDSNTLWIKNCSPSLRIIVIQNGGGGIFRFLEGPSGLEEVEEYFETPHNVDIERLVEVHRFKVYRATDAPSLESALSEFYQPGRQAAVLIIQTPEKINGKILKGYFQTLKN</sequence>
<dbReference type="InterPro" id="IPR004433">
    <property type="entry name" value="MenaQ_synth_MenD"/>
</dbReference>
<dbReference type="CDD" id="cd07037">
    <property type="entry name" value="TPP_PYR_MenD"/>
    <property type="match status" value="1"/>
</dbReference>
<dbReference type="GO" id="GO:0070204">
    <property type="term" value="F:2-succinyl-5-enolpyruvyl-6-hydroxy-3-cyclohexene-1-carboxylic-acid synthase activity"/>
    <property type="evidence" value="ECO:0007669"/>
    <property type="project" value="UniProtKB-UniRule"/>
</dbReference>
<dbReference type="Gene3D" id="3.40.50.970">
    <property type="match status" value="2"/>
</dbReference>
<comment type="pathway">
    <text evidence="6">Quinol/quinone metabolism; menaquinone biosynthesis.</text>
</comment>
<keyword evidence="3 6" id="KW-0460">Magnesium</keyword>
<keyword evidence="9" id="KW-1185">Reference proteome</keyword>
<comment type="cofactor">
    <cofactor evidence="6">
        <name>thiamine diphosphate</name>
        <dbReference type="ChEBI" id="CHEBI:58937"/>
    </cofactor>
    <text evidence="6">Binds 1 thiamine pyrophosphate per subunit.</text>
</comment>
<dbReference type="GO" id="GO:0030976">
    <property type="term" value="F:thiamine pyrophosphate binding"/>
    <property type="evidence" value="ECO:0007669"/>
    <property type="project" value="UniProtKB-UniRule"/>
</dbReference>
<comment type="similarity">
    <text evidence="6">Belongs to the TPP enzyme family. MenD subfamily.</text>
</comment>
<keyword evidence="1 6" id="KW-0808">Transferase</keyword>
<dbReference type="Gene3D" id="3.40.50.1220">
    <property type="entry name" value="TPP-binding domain"/>
    <property type="match status" value="1"/>
</dbReference>
<evidence type="ECO:0000256" key="1">
    <source>
        <dbReference type="ARBA" id="ARBA00022679"/>
    </source>
</evidence>
<name>A0A3Q9INZ4_9BACT</name>
<evidence type="ECO:0000256" key="2">
    <source>
        <dbReference type="ARBA" id="ARBA00022723"/>
    </source>
</evidence>
<dbReference type="EC" id="2.2.1.9" evidence="6"/>
<protein>
    <recommendedName>
        <fullName evidence="6">2-succinyl-5-enolpyruvyl-6-hydroxy-3-cyclohexene-1-carboxylate synthase</fullName>
        <shortName evidence="6">SEPHCHC synthase</shortName>
        <ecNumber evidence="6">2.2.1.9</ecNumber>
    </recommendedName>
    <alternativeName>
        <fullName evidence="6">Menaquinone biosynthesis protein MenD</fullName>
    </alternativeName>
</protein>
<keyword evidence="5 6" id="KW-0464">Manganese</keyword>
<feature type="domain" description="Thiamine pyrophosphate enzyme N-terminal TPP-binding" evidence="7">
    <location>
        <begin position="12"/>
        <end position="122"/>
    </location>
</feature>
<reference evidence="8 9" key="1">
    <citation type="submission" date="2018-10" db="EMBL/GenBank/DDBJ databases">
        <title>Butyricimonas faecalis sp. nov., isolated from human faeces and emended description of the genus Butyricimonas.</title>
        <authorList>
            <person name="Le Roy T."/>
            <person name="Van der Smissen P."/>
            <person name="Paquot A."/>
            <person name="Delzenne N."/>
            <person name="Muccioli G."/>
            <person name="Collet J.-F."/>
            <person name="Cani P.D."/>
        </authorList>
    </citation>
    <scope>NUCLEOTIDE SEQUENCE [LARGE SCALE GENOMIC DNA]</scope>
    <source>
        <strain evidence="8 9">H184</strain>
    </source>
</reference>
<dbReference type="OrthoDB" id="9791859at2"/>
<dbReference type="AlphaFoldDB" id="A0A3Q9INZ4"/>
<keyword evidence="6" id="KW-0474">Menaquinone biosynthesis</keyword>
<gene>
    <name evidence="6 8" type="primary">menD</name>
    <name evidence="8" type="ORF">D8S85_12790</name>
</gene>
<comment type="subunit">
    <text evidence="6">Homodimer.</text>
</comment>
<comment type="catalytic activity">
    <reaction evidence="6">
        <text>isochorismate + 2-oxoglutarate + H(+) = 5-enolpyruvoyl-6-hydroxy-2-succinyl-cyclohex-3-ene-1-carboxylate + CO2</text>
        <dbReference type="Rhea" id="RHEA:25593"/>
        <dbReference type="ChEBI" id="CHEBI:15378"/>
        <dbReference type="ChEBI" id="CHEBI:16526"/>
        <dbReference type="ChEBI" id="CHEBI:16810"/>
        <dbReference type="ChEBI" id="CHEBI:29780"/>
        <dbReference type="ChEBI" id="CHEBI:58818"/>
        <dbReference type="EC" id="2.2.1.9"/>
    </reaction>
</comment>
<dbReference type="Pfam" id="PF02776">
    <property type="entry name" value="TPP_enzyme_N"/>
    <property type="match status" value="1"/>
</dbReference>
<dbReference type="PANTHER" id="PTHR42916">
    <property type="entry name" value="2-SUCCINYL-5-ENOLPYRUVYL-6-HYDROXY-3-CYCLOHEXENE-1-CARBOXYLATE SYNTHASE"/>
    <property type="match status" value="1"/>
</dbReference>
<evidence type="ECO:0000256" key="6">
    <source>
        <dbReference type="HAMAP-Rule" id="MF_01659"/>
    </source>
</evidence>
<comment type="cofactor">
    <cofactor evidence="6">
        <name>Mg(2+)</name>
        <dbReference type="ChEBI" id="CHEBI:18420"/>
    </cofactor>
    <cofactor evidence="6">
        <name>Mn(2+)</name>
        <dbReference type="ChEBI" id="CHEBI:29035"/>
    </cofactor>
</comment>
<dbReference type="InterPro" id="IPR012001">
    <property type="entry name" value="Thiamin_PyroP_enz_TPP-bd_dom"/>
</dbReference>
<dbReference type="EMBL" id="CP032819">
    <property type="protein sequence ID" value="AZS30336.1"/>
    <property type="molecule type" value="Genomic_DNA"/>
</dbReference>
<evidence type="ECO:0000259" key="7">
    <source>
        <dbReference type="Pfam" id="PF02776"/>
    </source>
</evidence>
<dbReference type="GO" id="GO:0030145">
    <property type="term" value="F:manganese ion binding"/>
    <property type="evidence" value="ECO:0007669"/>
    <property type="project" value="UniProtKB-UniRule"/>
</dbReference>